<reference evidence="2" key="3">
    <citation type="submission" date="2020-12" db="UniProtKB">
        <authorList>
            <consortium name="EnsemblPlants"/>
        </authorList>
    </citation>
    <scope>IDENTIFICATION</scope>
</reference>
<gene>
    <name evidence="1" type="ORF">PHYPA_019888</name>
</gene>
<proteinExistence type="predicted"/>
<dbReference type="EMBL" id="ABEU02000015">
    <property type="protein sequence ID" value="PNR39609.1"/>
    <property type="molecule type" value="Genomic_DNA"/>
</dbReference>
<keyword evidence="3" id="KW-1185">Reference proteome</keyword>
<name>A0A2K1JDK6_PHYPA</name>
<sequence>MGFEEQDTKLQSEIGELYRQQLLKNGPPHNALFCEESLSPLSTTSNEMCVYVEDSELSLMNSTPPKKIAYAKATTAAVETTRLEGREMCEILGQSITEVSD</sequence>
<accession>A0A2K1JDK6</accession>
<evidence type="ECO:0000313" key="1">
    <source>
        <dbReference type="EMBL" id="PNR39609.1"/>
    </source>
</evidence>
<protein>
    <submittedName>
        <fullName evidence="1 2">Uncharacterized protein</fullName>
    </submittedName>
</protein>
<dbReference type="InParanoid" id="A0A2K1JDK6"/>
<dbReference type="Gramene" id="Pp3c15_18100V3.1">
    <property type="protein sequence ID" value="Pp3c15_18100V3.1"/>
    <property type="gene ID" value="Pp3c15_18100"/>
</dbReference>
<dbReference type="Proteomes" id="UP000006727">
    <property type="component" value="Chromosome 15"/>
</dbReference>
<evidence type="ECO:0000313" key="2">
    <source>
        <dbReference type="EnsemblPlants" id="Pp3c15_18100V3.1"/>
    </source>
</evidence>
<dbReference type="EnsemblPlants" id="Pp3c15_18100V3.1">
    <property type="protein sequence ID" value="Pp3c15_18100V3.1"/>
    <property type="gene ID" value="Pp3c15_18100"/>
</dbReference>
<organism evidence="1">
    <name type="scientific">Physcomitrium patens</name>
    <name type="common">Spreading-leaved earth moss</name>
    <name type="synonym">Physcomitrella patens</name>
    <dbReference type="NCBI Taxonomy" id="3218"/>
    <lineage>
        <taxon>Eukaryota</taxon>
        <taxon>Viridiplantae</taxon>
        <taxon>Streptophyta</taxon>
        <taxon>Embryophyta</taxon>
        <taxon>Bryophyta</taxon>
        <taxon>Bryophytina</taxon>
        <taxon>Bryopsida</taxon>
        <taxon>Funariidae</taxon>
        <taxon>Funariales</taxon>
        <taxon>Funariaceae</taxon>
        <taxon>Physcomitrium</taxon>
    </lineage>
</organism>
<dbReference type="AlphaFoldDB" id="A0A2K1JDK6"/>
<reference evidence="1 3" key="2">
    <citation type="journal article" date="2018" name="Plant J.">
        <title>The Physcomitrella patens chromosome-scale assembly reveals moss genome structure and evolution.</title>
        <authorList>
            <person name="Lang D."/>
            <person name="Ullrich K.K."/>
            <person name="Murat F."/>
            <person name="Fuchs J."/>
            <person name="Jenkins J."/>
            <person name="Haas F.B."/>
            <person name="Piednoel M."/>
            <person name="Gundlach H."/>
            <person name="Van Bel M."/>
            <person name="Meyberg R."/>
            <person name="Vives C."/>
            <person name="Morata J."/>
            <person name="Symeonidi A."/>
            <person name="Hiss M."/>
            <person name="Muchero W."/>
            <person name="Kamisugi Y."/>
            <person name="Saleh O."/>
            <person name="Blanc G."/>
            <person name="Decker E.L."/>
            <person name="van Gessel N."/>
            <person name="Grimwood J."/>
            <person name="Hayes R.D."/>
            <person name="Graham S.W."/>
            <person name="Gunter L.E."/>
            <person name="McDaniel S.F."/>
            <person name="Hoernstein S.N.W."/>
            <person name="Larsson A."/>
            <person name="Li F.W."/>
            <person name="Perroud P.F."/>
            <person name="Phillips J."/>
            <person name="Ranjan P."/>
            <person name="Rokshar D.S."/>
            <person name="Rothfels C.J."/>
            <person name="Schneider L."/>
            <person name="Shu S."/>
            <person name="Stevenson D.W."/>
            <person name="Thummler F."/>
            <person name="Tillich M."/>
            <person name="Villarreal Aguilar J.C."/>
            <person name="Widiez T."/>
            <person name="Wong G.K."/>
            <person name="Wymore A."/>
            <person name="Zhang Y."/>
            <person name="Zimmer A.D."/>
            <person name="Quatrano R.S."/>
            <person name="Mayer K.F.X."/>
            <person name="Goodstein D."/>
            <person name="Casacuberta J.M."/>
            <person name="Vandepoele K."/>
            <person name="Reski R."/>
            <person name="Cuming A.C."/>
            <person name="Tuskan G.A."/>
            <person name="Maumus F."/>
            <person name="Salse J."/>
            <person name="Schmutz J."/>
            <person name="Rensing S.A."/>
        </authorList>
    </citation>
    <scope>NUCLEOTIDE SEQUENCE [LARGE SCALE GENOMIC DNA]</scope>
    <source>
        <strain evidence="2 3">cv. Gransden 2004</strain>
    </source>
</reference>
<evidence type="ECO:0000313" key="3">
    <source>
        <dbReference type="Proteomes" id="UP000006727"/>
    </source>
</evidence>
<reference evidence="1 3" key="1">
    <citation type="journal article" date="2008" name="Science">
        <title>The Physcomitrella genome reveals evolutionary insights into the conquest of land by plants.</title>
        <authorList>
            <person name="Rensing S."/>
            <person name="Lang D."/>
            <person name="Zimmer A."/>
            <person name="Terry A."/>
            <person name="Salamov A."/>
            <person name="Shapiro H."/>
            <person name="Nishiyama T."/>
            <person name="Perroud P.-F."/>
            <person name="Lindquist E."/>
            <person name="Kamisugi Y."/>
            <person name="Tanahashi T."/>
            <person name="Sakakibara K."/>
            <person name="Fujita T."/>
            <person name="Oishi K."/>
            <person name="Shin-I T."/>
            <person name="Kuroki Y."/>
            <person name="Toyoda A."/>
            <person name="Suzuki Y."/>
            <person name="Hashimoto A."/>
            <person name="Yamaguchi K."/>
            <person name="Sugano A."/>
            <person name="Kohara Y."/>
            <person name="Fujiyama A."/>
            <person name="Anterola A."/>
            <person name="Aoki S."/>
            <person name="Ashton N."/>
            <person name="Barbazuk W.B."/>
            <person name="Barker E."/>
            <person name="Bennetzen J."/>
            <person name="Bezanilla M."/>
            <person name="Blankenship R."/>
            <person name="Cho S.H."/>
            <person name="Dutcher S."/>
            <person name="Estelle M."/>
            <person name="Fawcett J.A."/>
            <person name="Gundlach H."/>
            <person name="Hanada K."/>
            <person name="Heyl A."/>
            <person name="Hicks K.A."/>
            <person name="Hugh J."/>
            <person name="Lohr M."/>
            <person name="Mayer K."/>
            <person name="Melkozernov A."/>
            <person name="Murata T."/>
            <person name="Nelson D."/>
            <person name="Pils B."/>
            <person name="Prigge M."/>
            <person name="Reiss B."/>
            <person name="Renner T."/>
            <person name="Rombauts S."/>
            <person name="Rushton P."/>
            <person name="Sanderfoot A."/>
            <person name="Schween G."/>
            <person name="Shiu S.-H."/>
            <person name="Stueber K."/>
            <person name="Theodoulou F.L."/>
            <person name="Tu H."/>
            <person name="Van de Peer Y."/>
            <person name="Verrier P.J."/>
            <person name="Waters E."/>
            <person name="Wood A."/>
            <person name="Yang L."/>
            <person name="Cove D."/>
            <person name="Cuming A."/>
            <person name="Hasebe M."/>
            <person name="Lucas S."/>
            <person name="Mishler D.B."/>
            <person name="Reski R."/>
            <person name="Grigoriev I."/>
            <person name="Quatrano R.S."/>
            <person name="Boore J.L."/>
        </authorList>
    </citation>
    <scope>NUCLEOTIDE SEQUENCE [LARGE SCALE GENOMIC DNA]</scope>
    <source>
        <strain evidence="2 3">cv. Gransden 2004</strain>
    </source>
</reference>